<feature type="non-terminal residue" evidence="2">
    <location>
        <position position="53"/>
    </location>
</feature>
<organism evidence="2 3">
    <name type="scientific">Polyplax serrata</name>
    <name type="common">Common mouse louse</name>
    <dbReference type="NCBI Taxonomy" id="468196"/>
    <lineage>
        <taxon>Eukaryota</taxon>
        <taxon>Metazoa</taxon>
        <taxon>Ecdysozoa</taxon>
        <taxon>Arthropoda</taxon>
        <taxon>Hexapoda</taxon>
        <taxon>Insecta</taxon>
        <taxon>Pterygota</taxon>
        <taxon>Neoptera</taxon>
        <taxon>Paraneoptera</taxon>
        <taxon>Psocodea</taxon>
        <taxon>Troctomorpha</taxon>
        <taxon>Phthiraptera</taxon>
        <taxon>Anoplura</taxon>
        <taxon>Polyplacidae</taxon>
        <taxon>Polyplax</taxon>
    </lineage>
</organism>
<dbReference type="Proteomes" id="UP001372834">
    <property type="component" value="Unassembled WGS sequence"/>
</dbReference>
<dbReference type="AlphaFoldDB" id="A0AAN8P5B9"/>
<evidence type="ECO:0000256" key="1">
    <source>
        <dbReference type="SAM" id="MobiDB-lite"/>
    </source>
</evidence>
<protein>
    <submittedName>
        <fullName evidence="2">Uncharacterized protein</fullName>
    </submittedName>
</protein>
<sequence>MEVGKWEKYQTEKRRDTPDMSTNGNELNPTAEELKKMKKARPCSFVANSSIEK</sequence>
<reference evidence="2 3" key="1">
    <citation type="submission" date="2023-10" db="EMBL/GenBank/DDBJ databases">
        <title>Genomes of two closely related lineages of the louse Polyplax serrata with different host specificities.</title>
        <authorList>
            <person name="Martinu J."/>
            <person name="Tarabai H."/>
            <person name="Stefka J."/>
            <person name="Hypsa V."/>
        </authorList>
    </citation>
    <scope>NUCLEOTIDE SEQUENCE [LARGE SCALE GENOMIC DNA]</scope>
    <source>
        <strain evidence="2">HR10_N</strain>
    </source>
</reference>
<comment type="caution">
    <text evidence="2">The sequence shown here is derived from an EMBL/GenBank/DDBJ whole genome shotgun (WGS) entry which is preliminary data.</text>
</comment>
<feature type="region of interest" description="Disordered" evidence="1">
    <location>
        <begin position="1"/>
        <end position="40"/>
    </location>
</feature>
<dbReference type="EMBL" id="JAWJWE010000003">
    <property type="protein sequence ID" value="KAK6638950.1"/>
    <property type="molecule type" value="Genomic_DNA"/>
</dbReference>
<gene>
    <name evidence="2" type="ORF">RUM43_007220</name>
</gene>
<proteinExistence type="predicted"/>
<accession>A0AAN8P5B9</accession>
<name>A0AAN8P5B9_POLSC</name>
<evidence type="ECO:0000313" key="2">
    <source>
        <dbReference type="EMBL" id="KAK6638950.1"/>
    </source>
</evidence>
<feature type="compositionally biased region" description="Polar residues" evidence="1">
    <location>
        <begin position="19"/>
        <end position="28"/>
    </location>
</feature>
<feature type="compositionally biased region" description="Basic and acidic residues" evidence="1">
    <location>
        <begin position="1"/>
        <end position="18"/>
    </location>
</feature>
<evidence type="ECO:0000313" key="3">
    <source>
        <dbReference type="Proteomes" id="UP001372834"/>
    </source>
</evidence>